<evidence type="ECO:0008006" key="3">
    <source>
        <dbReference type="Google" id="ProtNLM"/>
    </source>
</evidence>
<evidence type="ECO:0000313" key="1">
    <source>
        <dbReference type="EMBL" id="KRK70202.1"/>
    </source>
</evidence>
<proteinExistence type="predicted"/>
<dbReference type="AlphaFoldDB" id="A0A0R1JRC9"/>
<dbReference type="OrthoDB" id="2187161at2"/>
<dbReference type="InterPro" id="IPR008489">
    <property type="entry name" value="DUF771"/>
</dbReference>
<dbReference type="RefSeq" id="WP_054722343.1">
    <property type="nucleotide sequence ID" value="NZ_AZDJ01000033.1"/>
</dbReference>
<name>A0A0R1JRC9_9LACO</name>
<dbReference type="Pfam" id="PF05595">
    <property type="entry name" value="DUF771"/>
    <property type="match status" value="1"/>
</dbReference>
<evidence type="ECO:0000313" key="2">
    <source>
        <dbReference type="Proteomes" id="UP000051804"/>
    </source>
</evidence>
<dbReference type="PATRIC" id="fig|1291734.4.peg.677"/>
<protein>
    <recommendedName>
        <fullName evidence="3">DUF771 domain-containing protein</fullName>
    </recommendedName>
</protein>
<dbReference type="EMBL" id="AZDJ01000033">
    <property type="protein sequence ID" value="KRK70202.1"/>
    <property type="molecule type" value="Genomic_DNA"/>
</dbReference>
<keyword evidence="2" id="KW-1185">Reference proteome</keyword>
<reference evidence="1 2" key="1">
    <citation type="journal article" date="2015" name="Genome Announc.">
        <title>Expanding the biotechnology potential of lactobacilli through comparative genomics of 213 strains and associated genera.</title>
        <authorList>
            <person name="Sun Z."/>
            <person name="Harris H.M."/>
            <person name="McCann A."/>
            <person name="Guo C."/>
            <person name="Argimon S."/>
            <person name="Zhang W."/>
            <person name="Yang X."/>
            <person name="Jeffery I.B."/>
            <person name="Cooney J.C."/>
            <person name="Kagawa T.F."/>
            <person name="Liu W."/>
            <person name="Song Y."/>
            <person name="Salvetti E."/>
            <person name="Wrobel A."/>
            <person name="Rasinkangas P."/>
            <person name="Parkhill J."/>
            <person name="Rea M.C."/>
            <person name="O'Sullivan O."/>
            <person name="Ritari J."/>
            <person name="Douillard F.P."/>
            <person name="Paul Ross R."/>
            <person name="Yang R."/>
            <person name="Briner A.E."/>
            <person name="Felis G.E."/>
            <person name="de Vos W.M."/>
            <person name="Barrangou R."/>
            <person name="Klaenhammer T.R."/>
            <person name="Caufield P.W."/>
            <person name="Cui Y."/>
            <person name="Zhang H."/>
            <person name="O'Toole P.W."/>
        </authorList>
    </citation>
    <scope>NUCLEOTIDE SEQUENCE [LARGE SCALE GENOMIC DNA]</scope>
    <source>
        <strain evidence="1 2">JCM 17158</strain>
    </source>
</reference>
<dbReference type="STRING" id="1291734.FD02_GL000658"/>
<accession>A0A0R1JRC9</accession>
<comment type="caution">
    <text evidence="1">The sequence shown here is derived from an EMBL/GenBank/DDBJ whole genome shotgun (WGS) entry which is preliminary data.</text>
</comment>
<gene>
    <name evidence="1" type="ORF">FD02_GL000658</name>
</gene>
<sequence length="104" mass="12525">MPPTLDLMPLIQEAIKTAVDRAVADQIKHEPDYRRWWSTKEVQERYGITPTWLSEHIINQPRFQRQLDGFAFNYHGQMGWRFEPLAFSEFMRKEFRNIGKEAER</sequence>
<dbReference type="Proteomes" id="UP000051804">
    <property type="component" value="Unassembled WGS sequence"/>
</dbReference>
<organism evidence="1 2">
    <name type="scientific">Lacticaseibacillus nasuensis JCM 17158</name>
    <dbReference type="NCBI Taxonomy" id="1291734"/>
    <lineage>
        <taxon>Bacteria</taxon>
        <taxon>Bacillati</taxon>
        <taxon>Bacillota</taxon>
        <taxon>Bacilli</taxon>
        <taxon>Lactobacillales</taxon>
        <taxon>Lactobacillaceae</taxon>
        <taxon>Lacticaseibacillus</taxon>
    </lineage>
</organism>